<keyword evidence="1" id="KW-1133">Transmembrane helix</keyword>
<dbReference type="Proteomes" id="UP000824209">
    <property type="component" value="Unassembled WGS sequence"/>
</dbReference>
<organism evidence="3 4">
    <name type="scientific">Candidatus Ruthenibacterium avium</name>
    <dbReference type="NCBI Taxonomy" id="2838751"/>
    <lineage>
        <taxon>Bacteria</taxon>
        <taxon>Bacillati</taxon>
        <taxon>Bacillota</taxon>
        <taxon>Clostridia</taxon>
        <taxon>Eubacteriales</taxon>
        <taxon>Oscillospiraceae</taxon>
        <taxon>Ruthenibacterium</taxon>
    </lineage>
</organism>
<feature type="transmembrane region" description="Helical" evidence="1">
    <location>
        <begin position="60"/>
        <end position="77"/>
    </location>
</feature>
<reference evidence="3" key="2">
    <citation type="submission" date="2021-04" db="EMBL/GenBank/DDBJ databases">
        <authorList>
            <person name="Gilroy R."/>
        </authorList>
    </citation>
    <scope>NUCLEOTIDE SEQUENCE</scope>
    <source>
        <strain evidence="3">ChiBcec8-14828</strain>
    </source>
</reference>
<dbReference type="InterPro" id="IPR036890">
    <property type="entry name" value="HATPase_C_sf"/>
</dbReference>
<evidence type="ECO:0000256" key="1">
    <source>
        <dbReference type="SAM" id="Phobius"/>
    </source>
</evidence>
<dbReference type="SUPFAM" id="SSF55874">
    <property type="entry name" value="ATPase domain of HSP90 chaperone/DNA topoisomerase II/histidine kinase"/>
    <property type="match status" value="1"/>
</dbReference>
<protein>
    <submittedName>
        <fullName evidence="3">GHKL domain-containing protein</fullName>
    </submittedName>
</protein>
<dbReference type="InterPro" id="IPR032834">
    <property type="entry name" value="NatK-like_C"/>
</dbReference>
<dbReference type="EMBL" id="DWYA01000061">
    <property type="protein sequence ID" value="HJB40226.1"/>
    <property type="molecule type" value="Genomic_DNA"/>
</dbReference>
<dbReference type="Gene3D" id="3.30.565.10">
    <property type="entry name" value="Histidine kinase-like ATPase, C-terminal domain"/>
    <property type="match status" value="1"/>
</dbReference>
<feature type="domain" description="Sensor histidine kinase NatK-like C-terminal" evidence="2">
    <location>
        <begin position="335"/>
        <end position="421"/>
    </location>
</feature>
<dbReference type="GO" id="GO:0042802">
    <property type="term" value="F:identical protein binding"/>
    <property type="evidence" value="ECO:0007669"/>
    <property type="project" value="TreeGrafter"/>
</dbReference>
<keyword evidence="1" id="KW-0472">Membrane</keyword>
<proteinExistence type="predicted"/>
<feature type="transmembrane region" description="Helical" evidence="1">
    <location>
        <begin position="194"/>
        <end position="214"/>
    </location>
</feature>
<evidence type="ECO:0000313" key="3">
    <source>
        <dbReference type="EMBL" id="HJB40226.1"/>
    </source>
</evidence>
<accession>A0A9D2M2I1</accession>
<evidence type="ECO:0000313" key="4">
    <source>
        <dbReference type="Proteomes" id="UP000824209"/>
    </source>
</evidence>
<sequence>MDVFSEVFNVVCLFAQSIVQLVFTGRICGKPYRARHIVFYLLCLLALSAGAMNSELLTKSAIAIPMLILYAMNRTVLKVSRPAALLAGTIAGYICQLSFGMMNSIESMIFPCFVGDFALYLLLIIATAAAFAICIGCYALVLKFISFQQAEQTPYLNLLLLPGLFFFTAELYILHMSYSQVSVTLSLAETGKHAALLLLQVLGLGALLCTLYAYQRICAGFEAQKALLSLEQAAKAQNIYLSEAQMRYEQTKAFRHDIKNHLLILDGMLRKGQLEESRAYLQKLDAMSTALFFPYQTGNPVVDILLGEKLGLAAANHIKTNVSVVLPKSCCIEDVDWCVIFANALDNALNACRALEGERQMSISGKRQGDFYLLEFQNTCAEQTEVKMGTGLSNIQSVAEKYHGAILMQQESGTFSLSVLLNIS</sequence>
<dbReference type="Pfam" id="PF14501">
    <property type="entry name" value="HATPase_c_5"/>
    <property type="match status" value="1"/>
</dbReference>
<feature type="transmembrane region" description="Helical" evidence="1">
    <location>
        <begin position="84"/>
        <end position="105"/>
    </location>
</feature>
<dbReference type="PANTHER" id="PTHR40448:SF1">
    <property type="entry name" value="TWO-COMPONENT SENSOR HISTIDINE KINASE"/>
    <property type="match status" value="1"/>
</dbReference>
<comment type="caution">
    <text evidence="3">The sequence shown here is derived from an EMBL/GenBank/DDBJ whole genome shotgun (WGS) entry which is preliminary data.</text>
</comment>
<evidence type="ECO:0000259" key="2">
    <source>
        <dbReference type="Pfam" id="PF14501"/>
    </source>
</evidence>
<feature type="transmembrane region" description="Helical" evidence="1">
    <location>
        <begin position="117"/>
        <end position="142"/>
    </location>
</feature>
<reference evidence="3" key="1">
    <citation type="journal article" date="2021" name="PeerJ">
        <title>Extensive microbial diversity within the chicken gut microbiome revealed by metagenomics and culture.</title>
        <authorList>
            <person name="Gilroy R."/>
            <person name="Ravi A."/>
            <person name="Getino M."/>
            <person name="Pursley I."/>
            <person name="Horton D.L."/>
            <person name="Alikhan N.F."/>
            <person name="Baker D."/>
            <person name="Gharbi K."/>
            <person name="Hall N."/>
            <person name="Watson M."/>
            <person name="Adriaenssens E.M."/>
            <person name="Foster-Nyarko E."/>
            <person name="Jarju S."/>
            <person name="Secka A."/>
            <person name="Antonio M."/>
            <person name="Oren A."/>
            <person name="Chaudhuri R.R."/>
            <person name="La Ragione R."/>
            <person name="Hildebrand F."/>
            <person name="Pallen M.J."/>
        </authorList>
    </citation>
    <scope>NUCLEOTIDE SEQUENCE</scope>
    <source>
        <strain evidence="3">ChiBcec8-14828</strain>
    </source>
</reference>
<name>A0A9D2M2I1_9FIRM</name>
<dbReference type="AlphaFoldDB" id="A0A9D2M2I1"/>
<feature type="transmembrane region" description="Helical" evidence="1">
    <location>
        <begin position="6"/>
        <end position="25"/>
    </location>
</feature>
<keyword evidence="1" id="KW-0812">Transmembrane</keyword>
<feature type="transmembrane region" description="Helical" evidence="1">
    <location>
        <begin position="154"/>
        <end position="174"/>
    </location>
</feature>
<gene>
    <name evidence="3" type="ORF">H9943_07500</name>
</gene>
<dbReference type="PANTHER" id="PTHR40448">
    <property type="entry name" value="TWO-COMPONENT SENSOR HISTIDINE KINASE"/>
    <property type="match status" value="1"/>
</dbReference>
<dbReference type="CDD" id="cd16935">
    <property type="entry name" value="HATPase_AgrC-ComD-like"/>
    <property type="match status" value="1"/>
</dbReference>